<gene>
    <name evidence="2" type="ORF">NDU88_006235</name>
</gene>
<feature type="compositionally biased region" description="Basic and acidic residues" evidence="1">
    <location>
        <begin position="11"/>
        <end position="31"/>
    </location>
</feature>
<evidence type="ECO:0000313" key="3">
    <source>
        <dbReference type="Proteomes" id="UP001066276"/>
    </source>
</evidence>
<evidence type="ECO:0000256" key="1">
    <source>
        <dbReference type="SAM" id="MobiDB-lite"/>
    </source>
</evidence>
<comment type="caution">
    <text evidence="2">The sequence shown here is derived from an EMBL/GenBank/DDBJ whole genome shotgun (WGS) entry which is preliminary data.</text>
</comment>
<name>A0AAV7N1R7_PLEWA</name>
<feature type="region of interest" description="Disordered" evidence="1">
    <location>
        <begin position="94"/>
        <end position="114"/>
    </location>
</feature>
<reference evidence="2" key="1">
    <citation type="journal article" date="2022" name="bioRxiv">
        <title>Sequencing and chromosome-scale assembly of the giantPleurodeles waltlgenome.</title>
        <authorList>
            <person name="Brown T."/>
            <person name="Elewa A."/>
            <person name="Iarovenko S."/>
            <person name="Subramanian E."/>
            <person name="Araus A.J."/>
            <person name="Petzold A."/>
            <person name="Susuki M."/>
            <person name="Suzuki K.-i.T."/>
            <person name="Hayashi T."/>
            <person name="Toyoda A."/>
            <person name="Oliveira C."/>
            <person name="Osipova E."/>
            <person name="Leigh N.D."/>
            <person name="Simon A."/>
            <person name="Yun M.H."/>
        </authorList>
    </citation>
    <scope>NUCLEOTIDE SEQUENCE</scope>
    <source>
        <strain evidence="2">20211129_DDA</strain>
        <tissue evidence="2">Liver</tissue>
    </source>
</reference>
<dbReference type="AlphaFoldDB" id="A0AAV7N1R7"/>
<keyword evidence="3" id="KW-1185">Reference proteome</keyword>
<accession>A0AAV7N1R7</accession>
<dbReference type="Proteomes" id="UP001066276">
    <property type="component" value="Chromosome 9"/>
</dbReference>
<protein>
    <submittedName>
        <fullName evidence="2">Uncharacterized protein</fullName>
    </submittedName>
</protein>
<proteinExistence type="predicted"/>
<feature type="compositionally biased region" description="Polar residues" evidence="1">
    <location>
        <begin position="1"/>
        <end position="10"/>
    </location>
</feature>
<dbReference type="EMBL" id="JANPWB010000013">
    <property type="protein sequence ID" value="KAJ1108865.1"/>
    <property type="molecule type" value="Genomic_DNA"/>
</dbReference>
<sequence length="175" mass="20133">MKVYVNSGSRNEIKKTNRYSTEAHTRGRRPADGSLEFPKAWTSGLQRWRRQLGEPACRRVHITGQQQRWESDPCRRQLGSEVMSKIRKLPQLTEQTGSNEAEALASPREPENRDTSITLPFSSGSFILHVCPPQLYCQPVKLHFCPVERLTDCKCAPTYTNDKTIMVKRIRIYNV</sequence>
<organism evidence="2 3">
    <name type="scientific">Pleurodeles waltl</name>
    <name type="common">Iberian ribbed newt</name>
    <dbReference type="NCBI Taxonomy" id="8319"/>
    <lineage>
        <taxon>Eukaryota</taxon>
        <taxon>Metazoa</taxon>
        <taxon>Chordata</taxon>
        <taxon>Craniata</taxon>
        <taxon>Vertebrata</taxon>
        <taxon>Euteleostomi</taxon>
        <taxon>Amphibia</taxon>
        <taxon>Batrachia</taxon>
        <taxon>Caudata</taxon>
        <taxon>Salamandroidea</taxon>
        <taxon>Salamandridae</taxon>
        <taxon>Pleurodelinae</taxon>
        <taxon>Pleurodeles</taxon>
    </lineage>
</organism>
<evidence type="ECO:0000313" key="2">
    <source>
        <dbReference type="EMBL" id="KAJ1108865.1"/>
    </source>
</evidence>
<feature type="region of interest" description="Disordered" evidence="1">
    <location>
        <begin position="1"/>
        <end position="34"/>
    </location>
</feature>